<evidence type="ECO:0000256" key="1">
    <source>
        <dbReference type="ARBA" id="ARBA00023015"/>
    </source>
</evidence>
<proteinExistence type="predicted"/>
<dbReference type="SMART" id="SM00347">
    <property type="entry name" value="HTH_MARR"/>
    <property type="match status" value="1"/>
</dbReference>
<dbReference type="Proteomes" id="UP001595904">
    <property type="component" value="Unassembled WGS sequence"/>
</dbReference>
<dbReference type="InterPro" id="IPR023187">
    <property type="entry name" value="Tscrpt_reg_MarR-type_CS"/>
</dbReference>
<reference evidence="6" key="1">
    <citation type="journal article" date="2019" name="Int. J. Syst. Evol. Microbiol.">
        <title>The Global Catalogue of Microorganisms (GCM) 10K type strain sequencing project: providing services to taxonomists for standard genome sequencing and annotation.</title>
        <authorList>
            <consortium name="The Broad Institute Genomics Platform"/>
            <consortium name="The Broad Institute Genome Sequencing Center for Infectious Disease"/>
            <person name="Wu L."/>
            <person name="Ma J."/>
        </authorList>
    </citation>
    <scope>NUCLEOTIDE SEQUENCE [LARGE SCALE GENOMIC DNA]</scope>
    <source>
        <strain evidence="6">CGMCC 1.10759</strain>
    </source>
</reference>
<dbReference type="PROSITE" id="PS01117">
    <property type="entry name" value="HTH_MARR_1"/>
    <property type="match status" value="1"/>
</dbReference>
<keyword evidence="3" id="KW-0804">Transcription</keyword>
<dbReference type="CDD" id="cd00090">
    <property type="entry name" value="HTH_ARSR"/>
    <property type="match status" value="1"/>
</dbReference>
<evidence type="ECO:0000259" key="4">
    <source>
        <dbReference type="PROSITE" id="PS50995"/>
    </source>
</evidence>
<feature type="domain" description="HTH marR-type" evidence="4">
    <location>
        <begin position="17"/>
        <end position="153"/>
    </location>
</feature>
<protein>
    <submittedName>
        <fullName evidence="5">MarR family winged helix-turn-helix transcriptional regulator</fullName>
    </submittedName>
</protein>
<dbReference type="PANTHER" id="PTHR33164:SF57">
    <property type="entry name" value="MARR-FAMILY TRANSCRIPTIONAL REGULATOR"/>
    <property type="match status" value="1"/>
</dbReference>
<keyword evidence="6" id="KW-1185">Reference proteome</keyword>
<organism evidence="5 6">
    <name type="scientific">Steroidobacter flavus</name>
    <dbReference type="NCBI Taxonomy" id="1842136"/>
    <lineage>
        <taxon>Bacteria</taxon>
        <taxon>Pseudomonadati</taxon>
        <taxon>Pseudomonadota</taxon>
        <taxon>Gammaproteobacteria</taxon>
        <taxon>Steroidobacterales</taxon>
        <taxon>Steroidobacteraceae</taxon>
        <taxon>Steroidobacter</taxon>
    </lineage>
</organism>
<dbReference type="PANTHER" id="PTHR33164">
    <property type="entry name" value="TRANSCRIPTIONAL REGULATOR, MARR FAMILY"/>
    <property type="match status" value="1"/>
</dbReference>
<evidence type="ECO:0000313" key="5">
    <source>
        <dbReference type="EMBL" id="MFC4308491.1"/>
    </source>
</evidence>
<name>A0ABV8SLJ9_9GAMM</name>
<dbReference type="SUPFAM" id="SSF46785">
    <property type="entry name" value="Winged helix' DNA-binding domain"/>
    <property type="match status" value="1"/>
</dbReference>
<dbReference type="InterPro" id="IPR000835">
    <property type="entry name" value="HTH_MarR-typ"/>
</dbReference>
<accession>A0ABV8SLJ9</accession>
<dbReference type="RefSeq" id="WP_380595582.1">
    <property type="nucleotide sequence ID" value="NZ_JBHSDU010000002.1"/>
</dbReference>
<evidence type="ECO:0000313" key="6">
    <source>
        <dbReference type="Proteomes" id="UP001595904"/>
    </source>
</evidence>
<dbReference type="Pfam" id="PF01047">
    <property type="entry name" value="MarR"/>
    <property type="match status" value="1"/>
</dbReference>
<comment type="caution">
    <text evidence="5">The sequence shown here is derived from an EMBL/GenBank/DDBJ whole genome shotgun (WGS) entry which is preliminary data.</text>
</comment>
<evidence type="ECO:0000256" key="2">
    <source>
        <dbReference type="ARBA" id="ARBA00023125"/>
    </source>
</evidence>
<keyword evidence="2" id="KW-0238">DNA-binding</keyword>
<dbReference type="InterPro" id="IPR036390">
    <property type="entry name" value="WH_DNA-bd_sf"/>
</dbReference>
<keyword evidence="1" id="KW-0805">Transcription regulation</keyword>
<dbReference type="EMBL" id="JBHSDU010000002">
    <property type="protein sequence ID" value="MFC4308491.1"/>
    <property type="molecule type" value="Genomic_DNA"/>
</dbReference>
<dbReference type="InterPro" id="IPR039422">
    <property type="entry name" value="MarR/SlyA-like"/>
</dbReference>
<gene>
    <name evidence="5" type="ORF">ACFPN2_05295</name>
</gene>
<sequence>MPPAKRVQAAHISSQQLKDLHRSIIDIIGEFNRPQRDEYMVRAAGVSLEGVLFPLLVGIERVGPIALVELADRAGRDYTTVSRQVTKLEELGLVKREENSVDRRVRRVAITPQGKAMTNRIDTARERLARAIFDSWDPGDVEALVRLSRKLADALKS</sequence>
<dbReference type="InterPro" id="IPR036388">
    <property type="entry name" value="WH-like_DNA-bd_sf"/>
</dbReference>
<dbReference type="InterPro" id="IPR011991">
    <property type="entry name" value="ArsR-like_HTH"/>
</dbReference>
<dbReference type="PRINTS" id="PR00598">
    <property type="entry name" value="HTHMARR"/>
</dbReference>
<dbReference type="Gene3D" id="1.10.10.10">
    <property type="entry name" value="Winged helix-like DNA-binding domain superfamily/Winged helix DNA-binding domain"/>
    <property type="match status" value="1"/>
</dbReference>
<evidence type="ECO:0000256" key="3">
    <source>
        <dbReference type="ARBA" id="ARBA00023163"/>
    </source>
</evidence>
<dbReference type="PROSITE" id="PS50995">
    <property type="entry name" value="HTH_MARR_2"/>
    <property type="match status" value="1"/>
</dbReference>